<keyword evidence="4" id="KW-0418">Kinase</keyword>
<dbReference type="Gene3D" id="3.30.200.20">
    <property type="entry name" value="Phosphorylase Kinase, domain 1"/>
    <property type="match status" value="1"/>
</dbReference>
<evidence type="ECO:0008006" key="8">
    <source>
        <dbReference type="Google" id="ProtNLM"/>
    </source>
</evidence>
<comment type="similarity">
    <text evidence="1">Belongs to the methylthioribose kinase family.</text>
</comment>
<dbReference type="InParanoid" id="A0A1E7EMD5"/>
<dbReference type="PANTHER" id="PTHR34273:SF2">
    <property type="entry name" value="METHYLTHIORIBOSE KINASE"/>
    <property type="match status" value="1"/>
</dbReference>
<keyword evidence="7" id="KW-1185">Reference proteome</keyword>
<accession>A0A1E7EMD5</accession>
<name>A0A1E7EMD5_9STRA</name>
<dbReference type="KEGG" id="fcy:FRACYDRAFT_221800"/>
<dbReference type="SUPFAM" id="SSF56112">
    <property type="entry name" value="Protein kinase-like (PK-like)"/>
    <property type="match status" value="1"/>
</dbReference>
<feature type="non-terminal residue" evidence="6">
    <location>
        <position position="149"/>
    </location>
</feature>
<dbReference type="EMBL" id="KV784400">
    <property type="protein sequence ID" value="OEU06743.1"/>
    <property type="molecule type" value="Genomic_DNA"/>
</dbReference>
<evidence type="ECO:0000256" key="1">
    <source>
        <dbReference type="ARBA" id="ARBA00010165"/>
    </source>
</evidence>
<evidence type="ECO:0000256" key="2">
    <source>
        <dbReference type="ARBA" id="ARBA00022679"/>
    </source>
</evidence>
<protein>
    <recommendedName>
        <fullName evidence="8">Protein kinase domain-containing protein</fullName>
    </recommendedName>
</protein>
<dbReference type="InterPro" id="IPR011009">
    <property type="entry name" value="Kinase-like_dom_sf"/>
</dbReference>
<dbReference type="GO" id="GO:0016301">
    <property type="term" value="F:kinase activity"/>
    <property type="evidence" value="ECO:0007669"/>
    <property type="project" value="UniProtKB-KW"/>
</dbReference>
<keyword evidence="3" id="KW-0547">Nucleotide-binding</keyword>
<sequence>MTEYGGKKGKTVFLKQAPEFVAIFGPDGFPLTSERMQLEMDVYGEYKDILGYPLKNEYLPWINYFDKKHMIVIMEFLDGHDLLDHALVSKSASDDCNEKKIAEYLGDFMGRVHSATHSSNVSKKRCNYLTKHFENREMRDVQLEFVFTK</sequence>
<dbReference type="PANTHER" id="PTHR34273">
    <property type="entry name" value="METHYLTHIORIBOSE KINASE"/>
    <property type="match status" value="1"/>
</dbReference>
<evidence type="ECO:0000256" key="5">
    <source>
        <dbReference type="ARBA" id="ARBA00022840"/>
    </source>
</evidence>
<gene>
    <name evidence="6" type="ORF">FRACYDRAFT_221800</name>
</gene>
<dbReference type="GO" id="GO:0005524">
    <property type="term" value="F:ATP binding"/>
    <property type="evidence" value="ECO:0007669"/>
    <property type="project" value="UniProtKB-KW"/>
</dbReference>
<organism evidence="6 7">
    <name type="scientific">Fragilariopsis cylindrus CCMP1102</name>
    <dbReference type="NCBI Taxonomy" id="635003"/>
    <lineage>
        <taxon>Eukaryota</taxon>
        <taxon>Sar</taxon>
        <taxon>Stramenopiles</taxon>
        <taxon>Ochrophyta</taxon>
        <taxon>Bacillariophyta</taxon>
        <taxon>Bacillariophyceae</taxon>
        <taxon>Bacillariophycidae</taxon>
        <taxon>Bacillariales</taxon>
        <taxon>Bacillariaceae</taxon>
        <taxon>Fragilariopsis</taxon>
    </lineage>
</organism>
<evidence type="ECO:0000256" key="3">
    <source>
        <dbReference type="ARBA" id="ARBA00022741"/>
    </source>
</evidence>
<evidence type="ECO:0000256" key="4">
    <source>
        <dbReference type="ARBA" id="ARBA00022777"/>
    </source>
</evidence>
<reference evidence="6 7" key="1">
    <citation type="submission" date="2016-09" db="EMBL/GenBank/DDBJ databases">
        <title>Extensive genetic diversity and differential bi-allelic expression allows diatom success in the polar Southern Ocean.</title>
        <authorList>
            <consortium name="DOE Joint Genome Institute"/>
            <person name="Mock T."/>
            <person name="Otillar R.P."/>
            <person name="Strauss J."/>
            <person name="Dupont C."/>
            <person name="Frickenhaus S."/>
            <person name="Maumus F."/>
            <person name="Mcmullan M."/>
            <person name="Sanges R."/>
            <person name="Schmutz J."/>
            <person name="Toseland A."/>
            <person name="Valas R."/>
            <person name="Veluchamy A."/>
            <person name="Ward B.J."/>
            <person name="Allen A."/>
            <person name="Barry K."/>
            <person name="Falciatore A."/>
            <person name="Ferrante M."/>
            <person name="Fortunato A.E."/>
            <person name="Gloeckner G."/>
            <person name="Gruber A."/>
            <person name="Hipkin R."/>
            <person name="Janech M."/>
            <person name="Kroth P."/>
            <person name="Leese F."/>
            <person name="Lindquist E."/>
            <person name="Lyon B.R."/>
            <person name="Martin J."/>
            <person name="Mayer C."/>
            <person name="Parker M."/>
            <person name="Quesneville H."/>
            <person name="Raymond J."/>
            <person name="Uhlig C."/>
            <person name="Valentin K.U."/>
            <person name="Worden A.Z."/>
            <person name="Armbrust E.V."/>
            <person name="Bowler C."/>
            <person name="Green B."/>
            <person name="Moulton V."/>
            <person name="Van Oosterhout C."/>
            <person name="Grigoriev I."/>
        </authorList>
    </citation>
    <scope>NUCLEOTIDE SEQUENCE [LARGE SCALE GENOMIC DNA]</scope>
    <source>
        <strain evidence="6 7">CCMP1102</strain>
    </source>
</reference>
<keyword evidence="2" id="KW-0808">Transferase</keyword>
<keyword evidence="5" id="KW-0067">ATP-binding</keyword>
<dbReference type="AlphaFoldDB" id="A0A1E7EMD5"/>
<evidence type="ECO:0000313" key="7">
    <source>
        <dbReference type="Proteomes" id="UP000095751"/>
    </source>
</evidence>
<evidence type="ECO:0000313" key="6">
    <source>
        <dbReference type="EMBL" id="OEU06743.1"/>
    </source>
</evidence>
<proteinExistence type="inferred from homology"/>
<dbReference type="OrthoDB" id="2461at2759"/>
<dbReference type="Proteomes" id="UP000095751">
    <property type="component" value="Unassembled WGS sequence"/>
</dbReference>